<evidence type="ECO:0008006" key="3">
    <source>
        <dbReference type="Google" id="ProtNLM"/>
    </source>
</evidence>
<dbReference type="EMBL" id="MU004366">
    <property type="protein sequence ID" value="KAF2654328.1"/>
    <property type="molecule type" value="Genomic_DNA"/>
</dbReference>
<name>A0A6A6T671_9PLEO</name>
<organism evidence="1 2">
    <name type="scientific">Lophiostoma macrostomum CBS 122681</name>
    <dbReference type="NCBI Taxonomy" id="1314788"/>
    <lineage>
        <taxon>Eukaryota</taxon>
        <taxon>Fungi</taxon>
        <taxon>Dikarya</taxon>
        <taxon>Ascomycota</taxon>
        <taxon>Pezizomycotina</taxon>
        <taxon>Dothideomycetes</taxon>
        <taxon>Pleosporomycetidae</taxon>
        <taxon>Pleosporales</taxon>
        <taxon>Lophiostomataceae</taxon>
        <taxon>Lophiostoma</taxon>
    </lineage>
</organism>
<proteinExistence type="predicted"/>
<keyword evidence="2" id="KW-1185">Reference proteome</keyword>
<evidence type="ECO:0000313" key="2">
    <source>
        <dbReference type="Proteomes" id="UP000799324"/>
    </source>
</evidence>
<dbReference type="Gene3D" id="3.30.40.10">
    <property type="entry name" value="Zinc/RING finger domain, C3HC4 (zinc finger)"/>
    <property type="match status" value="1"/>
</dbReference>
<sequence>MSRFIDKHSFLEQGVEIIPSPPDDICAICRCGLDASPEDACEYNGVTYNAERKEGAPEFDNTVIKIKLCGHMWHRGCLKLYLQSCGLVEGRCPMDRTQLFENTLTESVRQRLGEFRSAIQSYQARTNIMSKARMQLRKERWPADLKRMLDLFDDCRRGDRILSRVLWELRDPRSNFFRHDNHWLQQLNIAVRILARSGKEETVMQFLVRNRERELKQSATPFPEPEVAIERPSSIKYEINGLFARLREFDPRLVTGSWVRYRKNLKEKILDFERNMARLRLKEERECLEYVDGLHEMMSIVDDYINAIGH</sequence>
<reference evidence="1" key="1">
    <citation type="journal article" date="2020" name="Stud. Mycol.">
        <title>101 Dothideomycetes genomes: a test case for predicting lifestyles and emergence of pathogens.</title>
        <authorList>
            <person name="Haridas S."/>
            <person name="Albert R."/>
            <person name="Binder M."/>
            <person name="Bloem J."/>
            <person name="Labutti K."/>
            <person name="Salamov A."/>
            <person name="Andreopoulos B."/>
            <person name="Baker S."/>
            <person name="Barry K."/>
            <person name="Bills G."/>
            <person name="Bluhm B."/>
            <person name="Cannon C."/>
            <person name="Castanera R."/>
            <person name="Culley D."/>
            <person name="Daum C."/>
            <person name="Ezra D."/>
            <person name="Gonzalez J."/>
            <person name="Henrissat B."/>
            <person name="Kuo A."/>
            <person name="Liang C."/>
            <person name="Lipzen A."/>
            <person name="Lutzoni F."/>
            <person name="Magnuson J."/>
            <person name="Mondo S."/>
            <person name="Nolan M."/>
            <person name="Ohm R."/>
            <person name="Pangilinan J."/>
            <person name="Park H.-J."/>
            <person name="Ramirez L."/>
            <person name="Alfaro M."/>
            <person name="Sun H."/>
            <person name="Tritt A."/>
            <person name="Yoshinaga Y."/>
            <person name="Zwiers L.-H."/>
            <person name="Turgeon B."/>
            <person name="Goodwin S."/>
            <person name="Spatafora J."/>
            <person name="Crous P."/>
            <person name="Grigoriev I."/>
        </authorList>
    </citation>
    <scope>NUCLEOTIDE SEQUENCE</scope>
    <source>
        <strain evidence="1">CBS 122681</strain>
    </source>
</reference>
<dbReference type="InterPro" id="IPR013083">
    <property type="entry name" value="Znf_RING/FYVE/PHD"/>
</dbReference>
<dbReference type="OrthoDB" id="3801318at2759"/>
<dbReference type="SUPFAM" id="SSF57850">
    <property type="entry name" value="RING/U-box"/>
    <property type="match status" value="1"/>
</dbReference>
<accession>A0A6A6T671</accession>
<dbReference type="Proteomes" id="UP000799324">
    <property type="component" value="Unassembled WGS sequence"/>
</dbReference>
<dbReference type="AlphaFoldDB" id="A0A6A6T671"/>
<evidence type="ECO:0000313" key="1">
    <source>
        <dbReference type="EMBL" id="KAF2654328.1"/>
    </source>
</evidence>
<gene>
    <name evidence="1" type="ORF">K491DRAFT_693971</name>
</gene>
<protein>
    <recommendedName>
        <fullName evidence="3">RING-type domain-containing protein</fullName>
    </recommendedName>
</protein>